<dbReference type="PANTHER" id="PTHR35798">
    <property type="entry name" value="CELL DIVISION PROTEIN SEPF"/>
    <property type="match status" value="1"/>
</dbReference>
<comment type="similarity">
    <text evidence="5">Belongs to the SepF family.</text>
</comment>
<evidence type="ECO:0000313" key="9">
    <source>
        <dbReference type="Proteomes" id="UP001058072"/>
    </source>
</evidence>
<accession>A0A9Q9CK48</accession>
<protein>
    <recommendedName>
        <fullName evidence="5">Cell division protein SepF</fullName>
    </recommendedName>
</protein>
<keyword evidence="5" id="KW-0963">Cytoplasm</keyword>
<evidence type="ECO:0000313" key="6">
    <source>
        <dbReference type="EMBL" id="UUF06588.1"/>
    </source>
</evidence>
<keyword evidence="2 5" id="KW-0717">Septation</keyword>
<evidence type="ECO:0000313" key="7">
    <source>
        <dbReference type="EMBL" id="UUF07839.1"/>
    </source>
</evidence>
<gene>
    <name evidence="5" type="primary">sepF</name>
    <name evidence="6" type="ORF">J0J69_03105</name>
    <name evidence="7" type="ORF">J0J70_09445</name>
</gene>
<dbReference type="Pfam" id="PF04472">
    <property type="entry name" value="SepF"/>
    <property type="match status" value="1"/>
</dbReference>
<evidence type="ECO:0000313" key="8">
    <source>
        <dbReference type="Proteomes" id="UP001058016"/>
    </source>
</evidence>
<reference evidence="7 8" key="1">
    <citation type="submission" date="2021-03" db="EMBL/GenBank/DDBJ databases">
        <title>Comparative Genomics and Metabolomics in the genus Turicibacter.</title>
        <authorList>
            <person name="Maki J."/>
            <person name="Looft T."/>
        </authorList>
    </citation>
    <scope>NUCLEOTIDE SEQUENCE</scope>
    <source>
        <strain evidence="7">ISU324</strain>
        <strain evidence="6 8">MMM721</strain>
    </source>
</reference>
<dbReference type="InterPro" id="IPR023052">
    <property type="entry name" value="Cell_div_SepF"/>
</dbReference>
<dbReference type="InterPro" id="IPR007561">
    <property type="entry name" value="Cell_div_SepF/SepF-rel"/>
</dbReference>
<dbReference type="Proteomes" id="UP001058072">
    <property type="component" value="Chromosome"/>
</dbReference>
<dbReference type="Gene3D" id="3.30.110.150">
    <property type="entry name" value="SepF-like protein"/>
    <property type="match status" value="1"/>
</dbReference>
<dbReference type="InterPro" id="IPR038594">
    <property type="entry name" value="SepF-like_sf"/>
</dbReference>
<name>A0A9Q9CK48_9FIRM</name>
<comment type="subunit">
    <text evidence="5">Homodimer. Interacts with FtsZ.</text>
</comment>
<keyword evidence="8" id="KW-1185">Reference proteome</keyword>
<dbReference type="GO" id="GO:0005737">
    <property type="term" value="C:cytoplasm"/>
    <property type="evidence" value="ECO:0007669"/>
    <property type="project" value="UniProtKB-SubCell"/>
</dbReference>
<dbReference type="Proteomes" id="UP001058016">
    <property type="component" value="Chromosome"/>
</dbReference>
<evidence type="ECO:0000256" key="3">
    <source>
        <dbReference type="ARBA" id="ARBA00023306"/>
    </source>
</evidence>
<evidence type="ECO:0000256" key="2">
    <source>
        <dbReference type="ARBA" id="ARBA00023210"/>
    </source>
</evidence>
<keyword evidence="3 5" id="KW-0131">Cell cycle</keyword>
<dbReference type="RefSeq" id="WP_055243178.1">
    <property type="nucleotide sequence ID" value="NZ_CP071249.1"/>
</dbReference>
<comment type="subcellular location">
    <subcellularLocation>
        <location evidence="5">Cytoplasm</location>
    </subcellularLocation>
    <text evidence="5">Localizes to the division site, in a FtsZ-dependent manner.</text>
</comment>
<keyword evidence="1 5" id="KW-0132">Cell division</keyword>
<proteinExistence type="inferred from homology"/>
<dbReference type="AlphaFoldDB" id="A0A9Q9CK48"/>
<evidence type="ECO:0000256" key="4">
    <source>
        <dbReference type="ARBA" id="ARBA00044936"/>
    </source>
</evidence>
<dbReference type="EMBL" id="CP071250">
    <property type="protein sequence ID" value="UUF07839.1"/>
    <property type="molecule type" value="Genomic_DNA"/>
</dbReference>
<dbReference type="GO" id="GO:0043093">
    <property type="term" value="P:FtsZ-dependent cytokinesis"/>
    <property type="evidence" value="ECO:0007669"/>
    <property type="project" value="UniProtKB-UniRule"/>
</dbReference>
<comment type="function">
    <text evidence="4 5">Cell division protein that is part of the divisome complex and is recruited early to the Z-ring. Probably stimulates Z-ring formation, perhaps through the cross-linking of FtsZ protofilaments. Its function overlaps with FtsA.</text>
</comment>
<organism evidence="7 9">
    <name type="scientific">Turicibacter bilis</name>
    <dbReference type="NCBI Taxonomy" id="2735723"/>
    <lineage>
        <taxon>Bacteria</taxon>
        <taxon>Bacillati</taxon>
        <taxon>Bacillota</taxon>
        <taxon>Erysipelotrichia</taxon>
        <taxon>Erysipelotrichales</taxon>
        <taxon>Turicibacteraceae</taxon>
        <taxon>Turicibacter</taxon>
    </lineage>
</organism>
<dbReference type="HAMAP" id="MF_01197">
    <property type="entry name" value="SepF"/>
    <property type="match status" value="1"/>
</dbReference>
<evidence type="ECO:0000256" key="1">
    <source>
        <dbReference type="ARBA" id="ARBA00022618"/>
    </source>
</evidence>
<sequence length="166" mass="18931">MSFKDKLKTMMGIDEEEYEMDDFEEEFEEPEVVKPTPAPKPDLTVVSNPANQTINKGKSTVMPMNTETNKLKFDSNLNKVIIREPNEYSDAQDIADCLKENYPVFINLQRLEKSQAKRVVDFLSGTIYAIDGDIKRVGTNLFLCTPKNVETEGQVTMNETQPEIEE</sequence>
<evidence type="ECO:0000256" key="5">
    <source>
        <dbReference type="HAMAP-Rule" id="MF_01197"/>
    </source>
</evidence>
<dbReference type="GO" id="GO:0000917">
    <property type="term" value="P:division septum assembly"/>
    <property type="evidence" value="ECO:0007669"/>
    <property type="project" value="UniProtKB-KW"/>
</dbReference>
<dbReference type="PANTHER" id="PTHR35798:SF1">
    <property type="entry name" value="CELL DIVISION PROTEIN SEPF"/>
    <property type="match status" value="1"/>
</dbReference>
<dbReference type="EMBL" id="CP071249">
    <property type="protein sequence ID" value="UUF06588.1"/>
    <property type="molecule type" value="Genomic_DNA"/>
</dbReference>